<dbReference type="InterPro" id="IPR005467">
    <property type="entry name" value="His_kinase_dom"/>
</dbReference>
<dbReference type="PROSITE" id="PS50112">
    <property type="entry name" value="PAS"/>
    <property type="match status" value="1"/>
</dbReference>
<dbReference type="KEGG" id="sacz:AOT14_07040"/>
<dbReference type="CDD" id="cd00082">
    <property type="entry name" value="HisKA"/>
    <property type="match status" value="1"/>
</dbReference>
<dbReference type="FunFam" id="1.10.287.130:FF:000070">
    <property type="entry name" value="Histidine kinase sensor protein"/>
    <property type="match status" value="1"/>
</dbReference>
<dbReference type="SMART" id="SM00388">
    <property type="entry name" value="HisKA"/>
    <property type="match status" value="1"/>
</dbReference>
<dbReference type="CDD" id="cd00130">
    <property type="entry name" value="PAS"/>
    <property type="match status" value="1"/>
</dbReference>
<keyword evidence="5 7" id="KW-0418">Kinase</keyword>
<sequence>MAYRFTDEGWDRWRFAGLALAALLIVVVPSLLLLQLSRDSVNAANWVAHTQAVSARLYVLQADIRDVESAALTMSKGVESDALRQRLRRADYIGQTLGELSNLVSDSPEQLVRIGRITSMLERRMALAKQIADSVDSPRQRQLIEEMTFSYPIRDIVVELQHHEEQLLTKRVAAAQRQQRLSTLVTWSTLAAQLLLLGLVLWLLKRQIGRRNRAEQRLLQASARAGAVLQTVREPIVLLNAEQRIVLHNAAFAELYGVQGRDANGQPLQSVGEGAWADPIIHQRLADVLLRGRELWDYEHEQRGVDGLVRIMLVNARRMPLPDSDDEVVLMTVSDVTLQRAVQLRVEELNRQLEGKIEQMAEVNRELEAFSYSVSHDLRAPLRHVAGFSDKLARHLGEDADERSRHYLQVIGDSARRMAALIDDLLVYSRLGRGAMRLQPVDMQSLVADTRALLDSNLRAEAGADGTVRDVQWNIGPLPVLVADENMMRQVWLNLLGNAVKYTAGREHALIEISAQQLPDGGHQFTVRDNGTGFDMQYAGKLFGVFQRLHKASDYPGTGIGLASVRRVLTRHGGRIWAEAQVDQGATFHFILPPPAPDAHS</sequence>
<proteinExistence type="predicted"/>
<dbReference type="InterPro" id="IPR000014">
    <property type="entry name" value="PAS"/>
</dbReference>
<dbReference type="PRINTS" id="PR00344">
    <property type="entry name" value="BCTRLSENSOR"/>
</dbReference>
<evidence type="ECO:0000313" key="7">
    <source>
        <dbReference type="EMBL" id="ALJ27142.1"/>
    </source>
</evidence>
<dbReference type="InterPro" id="IPR036890">
    <property type="entry name" value="HATPase_C_sf"/>
</dbReference>
<dbReference type="InterPro" id="IPR013656">
    <property type="entry name" value="PAS_4"/>
</dbReference>
<dbReference type="Pfam" id="PF08448">
    <property type="entry name" value="PAS_4"/>
    <property type="match status" value="1"/>
</dbReference>
<keyword evidence="3" id="KW-0597">Phosphoprotein</keyword>
<dbReference type="EMBL" id="CP012900">
    <property type="protein sequence ID" value="ALJ27142.1"/>
    <property type="molecule type" value="Genomic_DNA"/>
</dbReference>
<evidence type="ECO:0000256" key="3">
    <source>
        <dbReference type="ARBA" id="ARBA00022553"/>
    </source>
</evidence>
<dbReference type="NCBIfam" id="TIGR00229">
    <property type="entry name" value="sensory_box"/>
    <property type="match status" value="1"/>
</dbReference>
<gene>
    <name evidence="7" type="ORF">AOT14_07040</name>
</gene>
<dbReference type="InterPro" id="IPR007891">
    <property type="entry name" value="CHASE3"/>
</dbReference>
<dbReference type="GO" id="GO:0007234">
    <property type="term" value="P:osmosensory signaling via phosphorelay pathway"/>
    <property type="evidence" value="ECO:0007669"/>
    <property type="project" value="TreeGrafter"/>
</dbReference>
<dbReference type="Pfam" id="PF00512">
    <property type="entry name" value="HisKA"/>
    <property type="match status" value="1"/>
</dbReference>
<keyword evidence="8" id="KW-1185">Reference proteome</keyword>
<dbReference type="Gene3D" id="3.30.450.20">
    <property type="entry name" value="PAS domain"/>
    <property type="match status" value="1"/>
</dbReference>
<dbReference type="EC" id="2.7.13.3" evidence="2"/>
<comment type="catalytic activity">
    <reaction evidence="1">
        <text>ATP + protein L-histidine = ADP + protein N-phospho-L-histidine.</text>
        <dbReference type="EC" id="2.7.13.3"/>
    </reaction>
</comment>
<dbReference type="PATRIC" id="fig|128780.6.peg.710"/>
<evidence type="ECO:0000256" key="6">
    <source>
        <dbReference type="ARBA" id="ARBA00023136"/>
    </source>
</evidence>
<protein>
    <recommendedName>
        <fullName evidence="2">histidine kinase</fullName>
        <ecNumber evidence="2">2.7.13.3</ecNumber>
    </recommendedName>
</protein>
<dbReference type="InterPro" id="IPR004358">
    <property type="entry name" value="Sig_transdc_His_kin-like_C"/>
</dbReference>
<dbReference type="Proteomes" id="UP000061010">
    <property type="component" value="Chromosome"/>
</dbReference>
<dbReference type="GO" id="GO:0005886">
    <property type="term" value="C:plasma membrane"/>
    <property type="evidence" value="ECO:0007669"/>
    <property type="project" value="UniProtKB-ARBA"/>
</dbReference>
<dbReference type="GO" id="GO:0000155">
    <property type="term" value="F:phosphorelay sensor kinase activity"/>
    <property type="evidence" value="ECO:0007669"/>
    <property type="project" value="InterPro"/>
</dbReference>
<dbReference type="GO" id="GO:0000156">
    <property type="term" value="F:phosphorelay response regulator activity"/>
    <property type="evidence" value="ECO:0007669"/>
    <property type="project" value="TreeGrafter"/>
</dbReference>
<dbReference type="Pfam" id="PF02518">
    <property type="entry name" value="HATPase_c"/>
    <property type="match status" value="1"/>
</dbReference>
<dbReference type="SUPFAM" id="SSF55874">
    <property type="entry name" value="ATPase domain of HSP90 chaperone/DNA topoisomerase II/histidine kinase"/>
    <property type="match status" value="1"/>
</dbReference>
<evidence type="ECO:0000256" key="2">
    <source>
        <dbReference type="ARBA" id="ARBA00012438"/>
    </source>
</evidence>
<dbReference type="Gene3D" id="3.30.565.10">
    <property type="entry name" value="Histidine kinase-like ATPase, C-terminal domain"/>
    <property type="match status" value="1"/>
</dbReference>
<dbReference type="FunFam" id="3.30.565.10:FF:000006">
    <property type="entry name" value="Sensor histidine kinase WalK"/>
    <property type="match status" value="1"/>
</dbReference>
<dbReference type="InterPro" id="IPR003661">
    <property type="entry name" value="HisK_dim/P_dom"/>
</dbReference>
<keyword evidence="4" id="KW-0808">Transferase</keyword>
<evidence type="ECO:0000256" key="5">
    <source>
        <dbReference type="ARBA" id="ARBA00022777"/>
    </source>
</evidence>
<name>A0A0R0DT16_9GAMM</name>
<dbReference type="InterPro" id="IPR035965">
    <property type="entry name" value="PAS-like_dom_sf"/>
</dbReference>
<evidence type="ECO:0000256" key="4">
    <source>
        <dbReference type="ARBA" id="ARBA00022679"/>
    </source>
</evidence>
<dbReference type="RefSeq" id="WP_054662935.1">
    <property type="nucleotide sequence ID" value="NZ_CP043570.1"/>
</dbReference>
<reference evidence="7 8" key="1">
    <citation type="journal article" date="2015" name="Genome Announc.">
        <title>Complete Genome Sequencing of Stenotrophomonas acidaminiphila ZAC14D2_NAIMI4_2, a Multidrug-Resistant Strain Isolated from Sediments of a Polluted River in Mexico, Uncovers New Antibiotic Resistance Genes and a Novel Class-II Lasso Peptide Biosynthesis Gene Cluster.</title>
        <authorList>
            <person name="Vinuesa P."/>
            <person name="Ochoa-Sanchez L.E."/>
        </authorList>
    </citation>
    <scope>NUCLEOTIDE SEQUENCE [LARGE SCALE GENOMIC DNA]</scope>
    <source>
        <strain evidence="7 8">ZAC14D2_NAIMI4_2</strain>
    </source>
</reference>
<dbReference type="SMART" id="SM00387">
    <property type="entry name" value="HATPase_c"/>
    <property type="match status" value="1"/>
</dbReference>
<dbReference type="GO" id="GO:0030295">
    <property type="term" value="F:protein kinase activator activity"/>
    <property type="evidence" value="ECO:0007669"/>
    <property type="project" value="TreeGrafter"/>
</dbReference>
<dbReference type="InterPro" id="IPR003594">
    <property type="entry name" value="HATPase_dom"/>
</dbReference>
<keyword evidence="6" id="KW-0472">Membrane</keyword>
<accession>A0A0R0DT16</accession>
<dbReference type="PROSITE" id="PS50109">
    <property type="entry name" value="HIS_KIN"/>
    <property type="match status" value="1"/>
</dbReference>
<evidence type="ECO:0000313" key="8">
    <source>
        <dbReference type="Proteomes" id="UP000061010"/>
    </source>
</evidence>
<dbReference type="SUPFAM" id="SSF47384">
    <property type="entry name" value="Homodimeric domain of signal transducing histidine kinase"/>
    <property type="match status" value="1"/>
</dbReference>
<dbReference type="PANTHER" id="PTHR42878:SF15">
    <property type="entry name" value="BACTERIOPHYTOCHROME"/>
    <property type="match status" value="1"/>
</dbReference>
<dbReference type="InterPro" id="IPR036097">
    <property type="entry name" value="HisK_dim/P_sf"/>
</dbReference>
<dbReference type="PANTHER" id="PTHR42878">
    <property type="entry name" value="TWO-COMPONENT HISTIDINE KINASE"/>
    <property type="match status" value="1"/>
</dbReference>
<dbReference type="OrthoDB" id="9808408at2"/>
<dbReference type="AlphaFoldDB" id="A0A0R0DT16"/>
<dbReference type="Pfam" id="PF05227">
    <property type="entry name" value="CHASE3"/>
    <property type="match status" value="1"/>
</dbReference>
<dbReference type="InterPro" id="IPR050351">
    <property type="entry name" value="BphY/WalK/GraS-like"/>
</dbReference>
<evidence type="ECO:0000256" key="1">
    <source>
        <dbReference type="ARBA" id="ARBA00000085"/>
    </source>
</evidence>
<organism evidence="7 8">
    <name type="scientific">Stenotrophomonas acidaminiphila</name>
    <dbReference type="NCBI Taxonomy" id="128780"/>
    <lineage>
        <taxon>Bacteria</taxon>
        <taxon>Pseudomonadati</taxon>
        <taxon>Pseudomonadota</taxon>
        <taxon>Gammaproteobacteria</taxon>
        <taxon>Lysobacterales</taxon>
        <taxon>Lysobacteraceae</taxon>
        <taxon>Stenotrophomonas</taxon>
    </lineage>
</organism>
<dbReference type="Gene3D" id="1.10.287.130">
    <property type="match status" value="1"/>
</dbReference>
<dbReference type="SUPFAM" id="SSF55785">
    <property type="entry name" value="PYP-like sensor domain (PAS domain)"/>
    <property type="match status" value="1"/>
</dbReference>